<keyword evidence="8" id="KW-1185">Reference proteome</keyword>
<evidence type="ECO:0000256" key="3">
    <source>
        <dbReference type="ARBA" id="ARBA00023163"/>
    </source>
</evidence>
<reference evidence="9" key="1">
    <citation type="submission" date="2025-08" db="UniProtKB">
        <authorList>
            <consortium name="RefSeq"/>
        </authorList>
    </citation>
    <scope>IDENTIFICATION</scope>
    <source>
        <tissue evidence="9">Leaf</tissue>
    </source>
</reference>
<dbReference type="GeneID" id="115743812"/>
<feature type="region of interest" description="Disordered" evidence="5">
    <location>
        <begin position="287"/>
        <end position="333"/>
    </location>
</feature>
<dbReference type="PANTHER" id="PTHR45614:SF229">
    <property type="entry name" value="MYB TRANSCRIPTION FACTOR-LIKE PROTEIN-RELATED"/>
    <property type="match status" value="1"/>
</dbReference>
<dbReference type="Gene3D" id="1.10.10.60">
    <property type="entry name" value="Homeodomain-like"/>
    <property type="match status" value="2"/>
</dbReference>
<dbReference type="AlphaFoldDB" id="A0A8B8PIL7"/>
<feature type="domain" description="HTH myb-type" evidence="7">
    <location>
        <begin position="1"/>
        <end position="37"/>
    </location>
</feature>
<keyword evidence="2" id="KW-0805">Transcription regulation</keyword>
<dbReference type="GO" id="GO:0000978">
    <property type="term" value="F:RNA polymerase II cis-regulatory region sequence-specific DNA binding"/>
    <property type="evidence" value="ECO:0007669"/>
    <property type="project" value="TreeGrafter"/>
</dbReference>
<dbReference type="GO" id="GO:0005634">
    <property type="term" value="C:nucleus"/>
    <property type="evidence" value="ECO:0007669"/>
    <property type="project" value="UniProtKB-SubCell"/>
</dbReference>
<comment type="subcellular location">
    <subcellularLocation>
        <location evidence="1">Nucleus</location>
    </subcellularLocation>
</comment>
<dbReference type="SUPFAM" id="SSF46689">
    <property type="entry name" value="Homeodomain-like"/>
    <property type="match status" value="1"/>
</dbReference>
<dbReference type="Pfam" id="PF00249">
    <property type="entry name" value="Myb_DNA-binding"/>
    <property type="match status" value="2"/>
</dbReference>
<evidence type="ECO:0000313" key="9">
    <source>
        <dbReference type="RefSeq" id="XP_030534646.2"/>
    </source>
</evidence>
<name>A0A8B8PIL7_9MYRT</name>
<dbReference type="InterPro" id="IPR017930">
    <property type="entry name" value="Myb_dom"/>
</dbReference>
<feature type="domain" description="Myb-like" evidence="6">
    <location>
        <begin position="38"/>
        <end position="88"/>
    </location>
</feature>
<accession>A0A8B8PIL7</accession>
<gene>
    <name evidence="9" type="primary">LOC115743812</name>
</gene>
<keyword evidence="3" id="KW-0804">Transcription</keyword>
<evidence type="ECO:0000259" key="6">
    <source>
        <dbReference type="PROSITE" id="PS50090"/>
    </source>
</evidence>
<dbReference type="RefSeq" id="XP_030534646.2">
    <property type="nucleotide sequence ID" value="XM_030678786.2"/>
</dbReference>
<evidence type="ECO:0000259" key="7">
    <source>
        <dbReference type="PROSITE" id="PS51294"/>
    </source>
</evidence>
<evidence type="ECO:0000256" key="1">
    <source>
        <dbReference type="ARBA" id="ARBA00004123"/>
    </source>
</evidence>
<evidence type="ECO:0000256" key="5">
    <source>
        <dbReference type="SAM" id="MobiDB-lite"/>
    </source>
</evidence>
<protein>
    <submittedName>
        <fullName evidence="9">Transcription factor MYB25-like</fullName>
    </submittedName>
</protein>
<dbReference type="InterPro" id="IPR001005">
    <property type="entry name" value="SANT/Myb"/>
</dbReference>
<dbReference type="PROSITE" id="PS50090">
    <property type="entry name" value="MYB_LIKE"/>
    <property type="match status" value="2"/>
</dbReference>
<evidence type="ECO:0000256" key="2">
    <source>
        <dbReference type="ARBA" id="ARBA00023015"/>
    </source>
</evidence>
<dbReference type="InterPro" id="IPR050560">
    <property type="entry name" value="MYB_TF"/>
</dbReference>
<sequence length="333" mass="36235">MLSRLVAAFGPVNWNAIAEMVPGRSGKSCRFHWFNHLDPRLKHEPFSEEEDQIIMMAHQIHGNNWKSISKMLPGRTGYAIKNHWNVSLKNKQAEQRRPELGASDMTAVQILTEMKASTQKALSFRDVGMSGNREEGDSGHYHGHQNYEDQALQAKGGFLAAETRENPPVLRPKAGYGAFSVYYPPSGGPGNSSGASTVVPLQGPLAQALGSEFGVHHFLEHAHGEPLIPHQCGHGCYSGQNGPDGGSSLLGPDFIDYIEPSSSSRQELMSIAADLSQIAWTQNDPGYVSTGMPSMEMRQPTRPSERDSAAFATEASGQENKNDPSGKLKGVKQ</sequence>
<dbReference type="Proteomes" id="UP000827889">
    <property type="component" value="Chromosome 5"/>
</dbReference>
<organism evidence="8 9">
    <name type="scientific">Rhodamnia argentea</name>
    <dbReference type="NCBI Taxonomy" id="178133"/>
    <lineage>
        <taxon>Eukaryota</taxon>
        <taxon>Viridiplantae</taxon>
        <taxon>Streptophyta</taxon>
        <taxon>Embryophyta</taxon>
        <taxon>Tracheophyta</taxon>
        <taxon>Spermatophyta</taxon>
        <taxon>Magnoliopsida</taxon>
        <taxon>eudicotyledons</taxon>
        <taxon>Gunneridae</taxon>
        <taxon>Pentapetalae</taxon>
        <taxon>rosids</taxon>
        <taxon>malvids</taxon>
        <taxon>Myrtales</taxon>
        <taxon>Myrtaceae</taxon>
        <taxon>Myrtoideae</taxon>
        <taxon>Myrteae</taxon>
        <taxon>Australasian group</taxon>
        <taxon>Rhodamnia</taxon>
    </lineage>
</organism>
<dbReference type="PROSITE" id="PS51294">
    <property type="entry name" value="HTH_MYB"/>
    <property type="match status" value="2"/>
</dbReference>
<dbReference type="CDD" id="cd00167">
    <property type="entry name" value="SANT"/>
    <property type="match status" value="2"/>
</dbReference>
<evidence type="ECO:0000256" key="4">
    <source>
        <dbReference type="ARBA" id="ARBA00023242"/>
    </source>
</evidence>
<feature type="domain" description="HTH myb-type" evidence="7">
    <location>
        <begin position="38"/>
        <end position="92"/>
    </location>
</feature>
<dbReference type="PANTHER" id="PTHR45614">
    <property type="entry name" value="MYB PROTEIN-RELATED"/>
    <property type="match status" value="1"/>
</dbReference>
<feature type="domain" description="Myb-like" evidence="6">
    <location>
        <begin position="1"/>
        <end position="37"/>
    </location>
</feature>
<proteinExistence type="predicted"/>
<dbReference type="InterPro" id="IPR009057">
    <property type="entry name" value="Homeodomain-like_sf"/>
</dbReference>
<dbReference type="SMART" id="SM00717">
    <property type="entry name" value="SANT"/>
    <property type="match status" value="2"/>
</dbReference>
<keyword evidence="4" id="KW-0539">Nucleus</keyword>
<evidence type="ECO:0000313" key="8">
    <source>
        <dbReference type="Proteomes" id="UP000827889"/>
    </source>
</evidence>
<dbReference type="GO" id="GO:0000981">
    <property type="term" value="F:DNA-binding transcription factor activity, RNA polymerase II-specific"/>
    <property type="evidence" value="ECO:0007669"/>
    <property type="project" value="TreeGrafter"/>
</dbReference>
<dbReference type="KEGG" id="rarg:115743812"/>